<dbReference type="SUPFAM" id="SSF51445">
    <property type="entry name" value="(Trans)glycosidases"/>
    <property type="match status" value="1"/>
</dbReference>
<name>A0A6J6E4H8_9ZZZZ</name>
<dbReference type="SMART" id="SM00636">
    <property type="entry name" value="Glyco_18"/>
    <property type="match status" value="1"/>
</dbReference>
<organism evidence="2">
    <name type="scientific">freshwater metagenome</name>
    <dbReference type="NCBI Taxonomy" id="449393"/>
    <lineage>
        <taxon>unclassified sequences</taxon>
        <taxon>metagenomes</taxon>
        <taxon>ecological metagenomes</taxon>
    </lineage>
</organism>
<reference evidence="2" key="1">
    <citation type="submission" date="2020-05" db="EMBL/GenBank/DDBJ databases">
        <authorList>
            <person name="Chiriac C."/>
            <person name="Salcher M."/>
            <person name="Ghai R."/>
            <person name="Kavagutti S V."/>
        </authorList>
    </citation>
    <scope>NUCLEOTIDE SEQUENCE</scope>
</reference>
<dbReference type="Pfam" id="PF00704">
    <property type="entry name" value="Glyco_hydro_18"/>
    <property type="match status" value="1"/>
</dbReference>
<protein>
    <submittedName>
        <fullName evidence="2">Unannotated protein</fullName>
    </submittedName>
</protein>
<proteinExistence type="predicted"/>
<dbReference type="InterPro" id="IPR017853">
    <property type="entry name" value="GH"/>
</dbReference>
<dbReference type="InterPro" id="IPR001223">
    <property type="entry name" value="Glyco_hydro18_cat"/>
</dbReference>
<dbReference type="PROSITE" id="PS51910">
    <property type="entry name" value="GH18_2"/>
    <property type="match status" value="1"/>
</dbReference>
<gene>
    <name evidence="2" type="ORF">UFOPK1726_00288</name>
</gene>
<sequence length="607" mass="66692">MKLTKVWLSFVTAISVVAVMVLPSWGNEPITPITETTPSAIPALPVITGWLPYWDDAPGTATIIANGDIIAEAMPFWWSTVGDTNSVSLRIKSTGTTLAKRTRLINQMKTAGIKVLPTITDSTCIGTSPSTLPAIFASDQKRANYINQIIALAARENYDGIDLDLECFMYESRLWSSYQANWVKFVAELGVALRSQGDLLSMTTPPIYSDTTGYWVYSWKQIGPHIDRLRIMAYDFSTGNSTWDPSDRSQGDGAIAPMEWVKRIVNYAVSVVEPSKIWLGVPAYGRNWVTAVDGACPTVGEVPNLDRVVWTSKEVLPKLAELGVTTPSRYHSIHRERTLIYQRTFTGTNNAGAPRNCTITRTVWWQDARSHFERLKVARDAGMAGIAVWRLNGEEDEMWNRTRPFAQSISEQPLLVELKPPSPTKLGETTTLTAAVRATTSVGASRSVANVPVRLQQQNPDKSWSDVATARTDATGNALFTINAILNRFRVSTDPVVGTWKSATSTEVLPVIARSVGITKISAQPTTKRGFQVTGTVTPAALDNPIELQQRVNRRWVSIAAIALSETGVFALKWNQPPVGTHNLRLVSAASPNYPNLKLPLGKITVK</sequence>
<dbReference type="AlphaFoldDB" id="A0A6J6E4H8"/>
<evidence type="ECO:0000313" key="2">
    <source>
        <dbReference type="EMBL" id="CAB4571097.1"/>
    </source>
</evidence>
<dbReference type="PANTHER" id="PTHR46066:SF2">
    <property type="entry name" value="CHITINASE DOMAIN-CONTAINING PROTEIN 1"/>
    <property type="match status" value="1"/>
</dbReference>
<dbReference type="EMBL" id="CAEZTT010000019">
    <property type="protein sequence ID" value="CAB4571097.1"/>
    <property type="molecule type" value="Genomic_DNA"/>
</dbReference>
<accession>A0A6J6E4H8</accession>
<dbReference type="InterPro" id="IPR011583">
    <property type="entry name" value="Chitinase_II/V-like_cat"/>
</dbReference>
<dbReference type="PANTHER" id="PTHR46066">
    <property type="entry name" value="CHITINASE DOMAIN-CONTAINING PROTEIN 1 FAMILY MEMBER"/>
    <property type="match status" value="1"/>
</dbReference>
<dbReference type="GO" id="GO:0008061">
    <property type="term" value="F:chitin binding"/>
    <property type="evidence" value="ECO:0007669"/>
    <property type="project" value="InterPro"/>
</dbReference>
<dbReference type="Gene3D" id="3.10.50.10">
    <property type="match status" value="1"/>
</dbReference>
<dbReference type="InterPro" id="IPR029070">
    <property type="entry name" value="Chitinase_insertion_sf"/>
</dbReference>
<dbReference type="Gene3D" id="3.20.20.80">
    <property type="entry name" value="Glycosidases"/>
    <property type="match status" value="1"/>
</dbReference>
<evidence type="ECO:0000259" key="1">
    <source>
        <dbReference type="PROSITE" id="PS51910"/>
    </source>
</evidence>
<dbReference type="GO" id="GO:0005975">
    <property type="term" value="P:carbohydrate metabolic process"/>
    <property type="evidence" value="ECO:0007669"/>
    <property type="project" value="InterPro"/>
</dbReference>
<feature type="domain" description="GH18" evidence="1">
    <location>
        <begin position="45"/>
        <end position="409"/>
    </location>
</feature>